<reference evidence="1" key="1">
    <citation type="journal article" date="2022" name="Int. J. Mol. Sci.">
        <title>Draft Genome of Tanacetum Coccineum: Genomic Comparison of Closely Related Tanacetum-Family Plants.</title>
        <authorList>
            <person name="Yamashiro T."/>
            <person name="Shiraishi A."/>
            <person name="Nakayama K."/>
            <person name="Satake H."/>
        </authorList>
    </citation>
    <scope>NUCLEOTIDE SEQUENCE</scope>
</reference>
<name>A0ABQ5I8W2_9ASTR</name>
<proteinExistence type="predicted"/>
<organism evidence="1 2">
    <name type="scientific">Tanacetum coccineum</name>
    <dbReference type="NCBI Taxonomy" id="301880"/>
    <lineage>
        <taxon>Eukaryota</taxon>
        <taxon>Viridiplantae</taxon>
        <taxon>Streptophyta</taxon>
        <taxon>Embryophyta</taxon>
        <taxon>Tracheophyta</taxon>
        <taxon>Spermatophyta</taxon>
        <taxon>Magnoliopsida</taxon>
        <taxon>eudicotyledons</taxon>
        <taxon>Gunneridae</taxon>
        <taxon>Pentapetalae</taxon>
        <taxon>asterids</taxon>
        <taxon>campanulids</taxon>
        <taxon>Asterales</taxon>
        <taxon>Asteraceae</taxon>
        <taxon>Asteroideae</taxon>
        <taxon>Anthemideae</taxon>
        <taxon>Anthemidinae</taxon>
        <taxon>Tanacetum</taxon>
    </lineage>
</organism>
<reference evidence="1" key="2">
    <citation type="submission" date="2022-01" db="EMBL/GenBank/DDBJ databases">
        <authorList>
            <person name="Yamashiro T."/>
            <person name="Shiraishi A."/>
            <person name="Satake H."/>
            <person name="Nakayama K."/>
        </authorList>
    </citation>
    <scope>NUCLEOTIDE SEQUENCE</scope>
</reference>
<dbReference type="EMBL" id="BQNB010020495">
    <property type="protein sequence ID" value="GJT96579.1"/>
    <property type="molecule type" value="Genomic_DNA"/>
</dbReference>
<protein>
    <submittedName>
        <fullName evidence="1">Uncharacterized protein</fullName>
    </submittedName>
</protein>
<accession>A0ABQ5I8W2</accession>
<gene>
    <name evidence="1" type="ORF">Tco_1092097</name>
</gene>
<evidence type="ECO:0000313" key="2">
    <source>
        <dbReference type="Proteomes" id="UP001151760"/>
    </source>
</evidence>
<comment type="caution">
    <text evidence="1">The sequence shown here is derived from an EMBL/GenBank/DDBJ whole genome shotgun (WGS) entry which is preliminary data.</text>
</comment>
<dbReference type="Proteomes" id="UP001151760">
    <property type="component" value="Unassembled WGS sequence"/>
</dbReference>
<evidence type="ECO:0000313" key="1">
    <source>
        <dbReference type="EMBL" id="GJT96579.1"/>
    </source>
</evidence>
<sequence>MNSDHNSSELGIHDHINEQSSLKLVPKVVPQADKAAISRQEIHKDEMVMLIPWSRIHYHMIMLKRAKTYYSIKIQRLHKAQELKTSTNSDIQDLPSKISSLSREIVSKLSR</sequence>
<keyword evidence="2" id="KW-1185">Reference proteome</keyword>